<accession>A0A2W4ZIA8</accession>
<dbReference type="NCBIfam" id="NF033377">
    <property type="entry name" value="OMA_tautomer"/>
    <property type="match status" value="1"/>
</dbReference>
<comment type="similarity">
    <text evidence="1">Belongs to the PrpF family.</text>
</comment>
<dbReference type="Gene3D" id="3.10.310.10">
    <property type="entry name" value="Diaminopimelate Epimerase, Chain A, domain 1"/>
    <property type="match status" value="2"/>
</dbReference>
<organism evidence="3 4">
    <name type="scientific">Sphingomonas hengshuiensis</name>
    <dbReference type="NCBI Taxonomy" id="1609977"/>
    <lineage>
        <taxon>Bacteria</taxon>
        <taxon>Pseudomonadati</taxon>
        <taxon>Pseudomonadota</taxon>
        <taxon>Alphaproteobacteria</taxon>
        <taxon>Sphingomonadales</taxon>
        <taxon>Sphingomonadaceae</taxon>
        <taxon>Sphingomonas</taxon>
    </lineage>
</organism>
<proteinExistence type="inferred from homology"/>
<dbReference type="AlphaFoldDB" id="A0A2W4ZIA8"/>
<dbReference type="PANTHER" id="PTHR43709:SF3">
    <property type="entry name" value="ISOMERASE YBHH-RELATED"/>
    <property type="match status" value="1"/>
</dbReference>
<protein>
    <submittedName>
        <fullName evidence="3">4-oxalomesaconate tautomerase</fullName>
    </submittedName>
</protein>
<keyword evidence="2" id="KW-0413">Isomerase</keyword>
<dbReference type="Proteomes" id="UP000248614">
    <property type="component" value="Unassembled WGS sequence"/>
</dbReference>
<dbReference type="InterPro" id="IPR007400">
    <property type="entry name" value="PrpF-like"/>
</dbReference>
<gene>
    <name evidence="3" type="ORF">DI632_02090</name>
</gene>
<evidence type="ECO:0000313" key="3">
    <source>
        <dbReference type="EMBL" id="PZO80362.1"/>
    </source>
</evidence>
<dbReference type="PANTHER" id="PTHR43709">
    <property type="entry name" value="ACONITATE ISOMERASE-RELATED"/>
    <property type="match status" value="1"/>
</dbReference>
<dbReference type="SUPFAM" id="SSF54506">
    <property type="entry name" value="Diaminopimelate epimerase-like"/>
    <property type="match status" value="2"/>
</dbReference>
<evidence type="ECO:0000256" key="2">
    <source>
        <dbReference type="ARBA" id="ARBA00023235"/>
    </source>
</evidence>
<comment type="caution">
    <text evidence="3">The sequence shown here is derived from an EMBL/GenBank/DDBJ whole genome shotgun (WGS) entry which is preliminary data.</text>
</comment>
<dbReference type="EMBL" id="QFNF01000003">
    <property type="protein sequence ID" value="PZO80362.1"/>
    <property type="molecule type" value="Genomic_DNA"/>
</dbReference>
<reference evidence="3 4" key="1">
    <citation type="submission" date="2017-08" db="EMBL/GenBank/DDBJ databases">
        <title>Infants hospitalized years apart are colonized by the same room-sourced microbial strains.</title>
        <authorList>
            <person name="Brooks B."/>
            <person name="Olm M.R."/>
            <person name="Firek B.A."/>
            <person name="Baker R."/>
            <person name="Thomas B.C."/>
            <person name="Morowitz M.J."/>
            <person name="Banfield J.F."/>
        </authorList>
    </citation>
    <scope>NUCLEOTIDE SEQUENCE [LARGE SCALE GENOMIC DNA]</scope>
    <source>
        <strain evidence="3">S2_018_000_R3_110</strain>
    </source>
</reference>
<dbReference type="GO" id="GO:0016853">
    <property type="term" value="F:isomerase activity"/>
    <property type="evidence" value="ECO:0007669"/>
    <property type="project" value="UniProtKB-KW"/>
</dbReference>
<name>A0A2W4ZIA8_9SPHN</name>
<evidence type="ECO:0000256" key="1">
    <source>
        <dbReference type="ARBA" id="ARBA00007673"/>
    </source>
</evidence>
<sequence length="351" mass="36082">MSEGVRCMWMRGGTSKGGFFLAEDLPRDTAARDAFLLRAMGSPDLRQIDGMGGADPLTSKVAVVSRSAREGVDVDYLFLQVFVDQAIVTDAQNCGNMLAGVGPFAIERGLVKAIGETTRVAIHMENTGQIAVATVHTPGGMPTYDGDARIDGVPGTAAPVPLAFRDTAGSSCGALLPSGNVIDTIEGVACTLIDNGMPCVVLRAADVGATGYEDRETLDGAADLKARIEAIRLAAGPLMNLGDVTAKSVPKMMLVAPPAHGGAVTVRSFIPHRAHATIGVLGAVSVATACLLDGSPAAAVARVPDGDRKTLSIEHPTGEMTCVLEFDASGAVASAALLRTARKLMDGVVFG</sequence>
<evidence type="ECO:0000313" key="4">
    <source>
        <dbReference type="Proteomes" id="UP000248614"/>
    </source>
</evidence>
<dbReference type="Pfam" id="PF04303">
    <property type="entry name" value="PrpF"/>
    <property type="match status" value="1"/>
</dbReference>
<dbReference type="InterPro" id="IPR047687">
    <property type="entry name" value="OMA_tautomer-like"/>
</dbReference>